<sequence>MKSTNGRISFLHYTNFALGKVPGQLFFRVQAETLQNRNLEVSPYFFCGLKFIYYLVLLSLMERQRYESWTYRL</sequence>
<keyword evidence="1" id="KW-0812">Transmembrane</keyword>
<proteinExistence type="predicted"/>
<accession>A0A0W4ZWD9</accession>
<evidence type="ECO:0000256" key="1">
    <source>
        <dbReference type="SAM" id="Phobius"/>
    </source>
</evidence>
<dbReference type="VEuPathDB" id="FungiDB:T551_00184"/>
<dbReference type="AlphaFoldDB" id="A0A0W4ZWD9"/>
<dbReference type="EMBL" id="LFWA01000001">
    <property type="protein sequence ID" value="KTW32699.1"/>
    <property type="molecule type" value="Genomic_DNA"/>
</dbReference>
<evidence type="ECO:0000313" key="2">
    <source>
        <dbReference type="EMBL" id="KTW32699.1"/>
    </source>
</evidence>
<dbReference type="RefSeq" id="XP_018231391.1">
    <property type="nucleotide sequence ID" value="XM_018372451.1"/>
</dbReference>
<reference evidence="3" key="1">
    <citation type="journal article" date="2016" name="Nat. Commun.">
        <title>Genome analysis of three Pneumocystis species reveals adaptation mechanisms to life exclusively in mammalian hosts.</title>
        <authorList>
            <person name="Ma L."/>
            <person name="Chen Z."/>
            <person name="Huang D.W."/>
            <person name="Kutty G."/>
            <person name="Ishihara M."/>
            <person name="Wang H."/>
            <person name="Abouelleil A."/>
            <person name="Bishop L."/>
            <person name="Davey E."/>
            <person name="Deng R."/>
            <person name="Deng X."/>
            <person name="Fan L."/>
            <person name="Fantoni G."/>
            <person name="Fitzgerald M."/>
            <person name="Gogineni E."/>
            <person name="Goldberg J.M."/>
            <person name="Handley G."/>
            <person name="Hu X."/>
            <person name="Huber C."/>
            <person name="Jiao X."/>
            <person name="Jones K."/>
            <person name="Levin J.Z."/>
            <person name="Liu Y."/>
            <person name="Macdonald P."/>
            <person name="Melnikov A."/>
            <person name="Raley C."/>
            <person name="Sassi M."/>
            <person name="Sherman B.T."/>
            <person name="Song X."/>
            <person name="Sykes S."/>
            <person name="Tran B."/>
            <person name="Walsh L."/>
            <person name="Xia Y."/>
            <person name="Yang J."/>
            <person name="Young S."/>
            <person name="Zeng Q."/>
            <person name="Zheng X."/>
            <person name="Stephens R."/>
            <person name="Nusbaum C."/>
            <person name="Birren B.W."/>
            <person name="Azadi P."/>
            <person name="Lempicki R.A."/>
            <person name="Cuomo C.A."/>
            <person name="Kovacs J.A."/>
        </authorList>
    </citation>
    <scope>NUCLEOTIDE SEQUENCE [LARGE SCALE GENOMIC DNA]</scope>
    <source>
        <strain evidence="3">RU7</strain>
    </source>
</reference>
<dbReference type="Proteomes" id="UP000053447">
    <property type="component" value="Unassembled WGS sequence"/>
</dbReference>
<comment type="caution">
    <text evidence="2">The sequence shown here is derived from an EMBL/GenBank/DDBJ whole genome shotgun (WGS) entry which is preliminary data.</text>
</comment>
<name>A0A0W4ZWD9_PNEJ7</name>
<keyword evidence="3" id="KW-1185">Reference proteome</keyword>
<organism evidence="2 3">
    <name type="scientific">Pneumocystis jirovecii (strain RU7)</name>
    <name type="common">Human pneumocystis pneumonia agent</name>
    <dbReference type="NCBI Taxonomy" id="1408657"/>
    <lineage>
        <taxon>Eukaryota</taxon>
        <taxon>Fungi</taxon>
        <taxon>Dikarya</taxon>
        <taxon>Ascomycota</taxon>
        <taxon>Taphrinomycotina</taxon>
        <taxon>Pneumocystomycetes</taxon>
        <taxon>Pneumocystaceae</taxon>
        <taxon>Pneumocystis</taxon>
    </lineage>
</organism>
<keyword evidence="1" id="KW-1133">Transmembrane helix</keyword>
<dbReference type="GeneID" id="28938706"/>
<keyword evidence="1" id="KW-0472">Membrane</keyword>
<evidence type="ECO:0000313" key="3">
    <source>
        <dbReference type="Proteomes" id="UP000053447"/>
    </source>
</evidence>
<gene>
    <name evidence="2" type="ORF">T551_00184</name>
</gene>
<feature type="transmembrane region" description="Helical" evidence="1">
    <location>
        <begin position="41"/>
        <end position="61"/>
    </location>
</feature>
<protein>
    <submittedName>
        <fullName evidence="2">Uncharacterized protein</fullName>
    </submittedName>
</protein>